<evidence type="ECO:0008006" key="3">
    <source>
        <dbReference type="Google" id="ProtNLM"/>
    </source>
</evidence>
<gene>
    <name evidence="1" type="ORF">CCAX7_48890</name>
</gene>
<name>A0A9N7L8K4_9BACT</name>
<proteinExistence type="predicted"/>
<dbReference type="EMBL" id="AP025739">
    <property type="protein sequence ID" value="BDI32838.1"/>
    <property type="molecule type" value="Genomic_DNA"/>
</dbReference>
<sequence length="387" mass="40081">MRLSASFARGVLLGNAYTPGLKVSPYTIVRRTRRLPLKGEVLVASGATVAPDTIVARAALPGLMQSVKVAAQLGIDADEMPDSLIVKEGDQVEKGQILASTKSFFGLFKSEVKSPLAGKVETISGVSGNVGIRQPSSPVNLTAYISGAVSEILSGEGVIVETAGALIQGIFGVGGERVGQLKVVSPSPESNLTESDITPDLAGKIIIGGANISGAALRKASEVGVNGIIVGGIIDKDLIEFLGYDIGVAITGHENINITLVITEGFGTIAMARRTYELLASLEGKEGSINGATQIRAGVIRPEIIVPLAEDAQKAKASEAEESGNLSIGTPIRLIREPYFGSLATVSALPPQLTKLESGTVVRVLDAKLADGSIVTVPRANVEILEQ</sequence>
<reference evidence="1 2" key="1">
    <citation type="journal article" date="2019" name="Int. J. Syst. Evol. Microbiol.">
        <title>Capsulimonas corticalis gen. nov., sp. nov., an aerobic capsulated bacterium, of a novel bacterial order, Capsulimonadales ord. nov., of the class Armatimonadia of the phylum Armatimonadetes.</title>
        <authorList>
            <person name="Li J."/>
            <person name="Kudo C."/>
            <person name="Tonouchi A."/>
        </authorList>
    </citation>
    <scope>NUCLEOTIDE SEQUENCE [LARGE SCALE GENOMIC DNA]</scope>
    <source>
        <strain evidence="1 2">AX-7</strain>
    </source>
</reference>
<organism evidence="1 2">
    <name type="scientific">Capsulimonas corticalis</name>
    <dbReference type="NCBI Taxonomy" id="2219043"/>
    <lineage>
        <taxon>Bacteria</taxon>
        <taxon>Bacillati</taxon>
        <taxon>Armatimonadota</taxon>
        <taxon>Armatimonadia</taxon>
        <taxon>Capsulimonadales</taxon>
        <taxon>Capsulimonadaceae</taxon>
        <taxon>Capsulimonas</taxon>
    </lineage>
</organism>
<keyword evidence="2" id="KW-1185">Reference proteome</keyword>
<dbReference type="AlphaFoldDB" id="A0A9N7L8K4"/>
<dbReference type="Gene3D" id="2.40.50.100">
    <property type="match status" value="1"/>
</dbReference>
<protein>
    <recommendedName>
        <fullName evidence="3">RnfC Barrel sandwich hybrid domain-containing protein</fullName>
    </recommendedName>
</protein>
<evidence type="ECO:0000313" key="2">
    <source>
        <dbReference type="Proteomes" id="UP000287394"/>
    </source>
</evidence>
<evidence type="ECO:0000313" key="1">
    <source>
        <dbReference type="EMBL" id="BDI32838.1"/>
    </source>
</evidence>
<accession>A0A9N7L8K4</accession>
<dbReference type="KEGG" id="ccot:CCAX7_48890"/>
<dbReference type="Proteomes" id="UP000287394">
    <property type="component" value="Chromosome"/>
</dbReference>